<name>A0A7I8IU38_SPIIN</name>
<evidence type="ECO:0000313" key="2">
    <source>
        <dbReference type="EMBL" id="CAA2621865.1"/>
    </source>
</evidence>
<feature type="compositionally biased region" description="Basic and acidic residues" evidence="1">
    <location>
        <begin position="75"/>
        <end position="91"/>
    </location>
</feature>
<evidence type="ECO:0000313" key="3">
    <source>
        <dbReference type="Proteomes" id="UP001189122"/>
    </source>
</evidence>
<dbReference type="EMBL" id="CACRZD030000006">
    <property type="protein sequence ID" value="CAA6661544.1"/>
    <property type="molecule type" value="Genomic_DNA"/>
</dbReference>
<dbReference type="EMBL" id="LR743593">
    <property type="protein sequence ID" value="CAA2621865.1"/>
    <property type="molecule type" value="Genomic_DNA"/>
</dbReference>
<accession>A0A7I8IU38</accession>
<evidence type="ECO:0000256" key="1">
    <source>
        <dbReference type="SAM" id="MobiDB-lite"/>
    </source>
</evidence>
<sequence length="91" mass="10404">MRVEETPEGVIDFIGNGVSQSFQVHWQGHPSEDDAWILEANLERLQPDQTFDPERIDGERNPSPSAQETPAVRIQPDRRTKTKEPGFRYTA</sequence>
<dbReference type="Proteomes" id="UP001189122">
    <property type="component" value="Unassembled WGS sequence"/>
</dbReference>
<organism evidence="2">
    <name type="scientific">Spirodela intermedia</name>
    <name type="common">Intermediate duckweed</name>
    <dbReference type="NCBI Taxonomy" id="51605"/>
    <lineage>
        <taxon>Eukaryota</taxon>
        <taxon>Viridiplantae</taxon>
        <taxon>Streptophyta</taxon>
        <taxon>Embryophyta</taxon>
        <taxon>Tracheophyta</taxon>
        <taxon>Spermatophyta</taxon>
        <taxon>Magnoliopsida</taxon>
        <taxon>Liliopsida</taxon>
        <taxon>Araceae</taxon>
        <taxon>Lemnoideae</taxon>
        <taxon>Spirodela</taxon>
    </lineage>
</organism>
<feature type="region of interest" description="Disordered" evidence="1">
    <location>
        <begin position="46"/>
        <end position="91"/>
    </location>
</feature>
<dbReference type="AlphaFoldDB" id="A0A7I8IU38"/>
<feature type="compositionally biased region" description="Basic and acidic residues" evidence="1">
    <location>
        <begin position="46"/>
        <end position="60"/>
    </location>
</feature>
<keyword evidence="3" id="KW-1185">Reference proteome</keyword>
<gene>
    <name evidence="2" type="ORF">SI7747_06007939</name>
</gene>
<proteinExistence type="predicted"/>
<protein>
    <submittedName>
        <fullName evidence="2">Uncharacterized protein</fullName>
    </submittedName>
</protein>
<reference evidence="2 3" key="1">
    <citation type="submission" date="2019-12" db="EMBL/GenBank/DDBJ databases">
        <authorList>
            <person name="Scholz U."/>
            <person name="Mascher M."/>
            <person name="Fiebig A."/>
        </authorList>
    </citation>
    <scope>NUCLEOTIDE SEQUENCE</scope>
</reference>